<evidence type="ECO:0000313" key="3">
    <source>
        <dbReference type="Proteomes" id="UP001157138"/>
    </source>
</evidence>
<evidence type="ECO:0000256" key="1">
    <source>
        <dbReference type="SAM" id="Phobius"/>
    </source>
</evidence>
<name>A0ABQ6EUY4_9VIBR</name>
<dbReference type="RefSeq" id="WP_284190290.1">
    <property type="nucleotide sequence ID" value="NZ_BSPW01000004.1"/>
</dbReference>
<dbReference type="EMBL" id="BSPW01000004">
    <property type="protein sequence ID" value="GLT16362.1"/>
    <property type="molecule type" value="Genomic_DNA"/>
</dbReference>
<accession>A0ABQ6EUY4</accession>
<dbReference type="Proteomes" id="UP001157138">
    <property type="component" value="Unassembled WGS sequence"/>
</dbReference>
<reference evidence="3" key="1">
    <citation type="journal article" date="2019" name="Int. J. Syst. Evol. Microbiol.">
        <title>The Global Catalogue of Microorganisms (GCM) 10K type strain sequencing project: providing services to taxonomists for standard genome sequencing and annotation.</title>
        <authorList>
            <consortium name="The Broad Institute Genomics Platform"/>
            <consortium name="The Broad Institute Genome Sequencing Center for Infectious Disease"/>
            <person name="Wu L."/>
            <person name="Ma J."/>
        </authorList>
    </citation>
    <scope>NUCLEOTIDE SEQUENCE [LARGE SCALE GENOMIC DNA]</scope>
    <source>
        <strain evidence="3">NBRC 108723</strain>
    </source>
</reference>
<keyword evidence="1" id="KW-1133">Transmembrane helix</keyword>
<proteinExistence type="predicted"/>
<keyword evidence="1" id="KW-0812">Transmembrane</keyword>
<comment type="caution">
    <text evidence="2">The sequence shown here is derived from an EMBL/GenBank/DDBJ whole genome shotgun (WGS) entry which is preliminary data.</text>
</comment>
<protein>
    <submittedName>
        <fullName evidence="2">Uncharacterized protein</fullName>
    </submittedName>
</protein>
<feature type="transmembrane region" description="Helical" evidence="1">
    <location>
        <begin position="68"/>
        <end position="85"/>
    </location>
</feature>
<evidence type="ECO:0000313" key="2">
    <source>
        <dbReference type="EMBL" id="GLT16362.1"/>
    </source>
</evidence>
<feature type="transmembrane region" description="Helical" evidence="1">
    <location>
        <begin position="29"/>
        <end position="48"/>
    </location>
</feature>
<keyword evidence="1" id="KW-0472">Membrane</keyword>
<keyword evidence="3" id="KW-1185">Reference proteome</keyword>
<gene>
    <name evidence="2" type="ORF">GCM10007938_01380</name>
</gene>
<organism evidence="2 3">
    <name type="scientific">Vibrio zhanjiangensis</name>
    <dbReference type="NCBI Taxonomy" id="1046128"/>
    <lineage>
        <taxon>Bacteria</taxon>
        <taxon>Pseudomonadati</taxon>
        <taxon>Pseudomonadota</taxon>
        <taxon>Gammaproteobacteria</taxon>
        <taxon>Vibrionales</taxon>
        <taxon>Vibrionaceae</taxon>
        <taxon>Vibrio</taxon>
    </lineage>
</organism>
<sequence length="86" mass="10239">MTNSTSKKTSSEQPLDITYDQIPWYRRRWFLAVTMLLFMPLTVILIFTGDIYLKRQGNVYEMQPSQKVMILVACFSLMFINFLRFT</sequence>